<comment type="caution">
    <text evidence="1">The sequence shown here is derived from an EMBL/GenBank/DDBJ whole genome shotgun (WGS) entry which is preliminary data.</text>
</comment>
<evidence type="ECO:0000313" key="1">
    <source>
        <dbReference type="EMBL" id="PCI78039.1"/>
    </source>
</evidence>
<dbReference type="InterPro" id="IPR005358">
    <property type="entry name" value="Puta_zinc/iron-chelating_dom"/>
</dbReference>
<name>A0A2A4X7E6_UNCAE</name>
<dbReference type="Proteomes" id="UP000218775">
    <property type="component" value="Unassembled WGS sequence"/>
</dbReference>
<proteinExistence type="predicted"/>
<accession>A0A2A4X7E6</accession>
<evidence type="ECO:0000313" key="2">
    <source>
        <dbReference type="Proteomes" id="UP000218775"/>
    </source>
</evidence>
<reference evidence="2" key="1">
    <citation type="submission" date="2017-08" db="EMBL/GenBank/DDBJ databases">
        <title>A dynamic microbial community with high functional redundancy inhabits the cold, oxic subseafloor aquifer.</title>
        <authorList>
            <person name="Tully B.J."/>
            <person name="Wheat C.G."/>
            <person name="Glazer B.T."/>
            <person name="Huber J.A."/>
        </authorList>
    </citation>
    <scope>NUCLEOTIDE SEQUENCE [LARGE SCALE GENOMIC DNA]</scope>
</reference>
<sequence length="149" mass="17156">MVEKSDPSHVLNVINKQPWYSEGVRFHCTGCGACCESDGLVILTKDDVERASNTLNIQKDAFIKQYTQKFGKHLCLIDQPDSTKCIFLNREKGCKIYSNRPKQCSTFPFWKDLMRSKRCWDEEKQLCEGLDHPEGKLYSSQEIDAIIQS</sequence>
<protein>
    <submittedName>
        <fullName evidence="1">Zinc/iron-chelating domain-containing protein</fullName>
    </submittedName>
</protein>
<dbReference type="AlphaFoldDB" id="A0A2A4X7E6"/>
<dbReference type="Pfam" id="PF03692">
    <property type="entry name" value="CxxCxxCC"/>
    <property type="match status" value="1"/>
</dbReference>
<dbReference type="PANTHER" id="PTHR35866">
    <property type="entry name" value="PUTATIVE-RELATED"/>
    <property type="match status" value="1"/>
</dbReference>
<dbReference type="PANTHER" id="PTHR35866:SF1">
    <property type="entry name" value="YKGJ FAMILY CYSTEINE CLUSTER PROTEIN"/>
    <property type="match status" value="1"/>
</dbReference>
<dbReference type="EMBL" id="NVUK01000009">
    <property type="protein sequence ID" value="PCI78039.1"/>
    <property type="molecule type" value="Genomic_DNA"/>
</dbReference>
<organism evidence="1 2">
    <name type="scientific">Aerophobetes bacterium</name>
    <dbReference type="NCBI Taxonomy" id="2030807"/>
    <lineage>
        <taxon>Bacteria</taxon>
        <taxon>Candidatus Aerophobota</taxon>
    </lineage>
</organism>
<gene>
    <name evidence="1" type="ORF">COB21_01725</name>
</gene>